<feature type="region of interest" description="Disordered" evidence="4">
    <location>
        <begin position="457"/>
        <end position="496"/>
    </location>
</feature>
<dbReference type="InterPro" id="IPR019354">
    <property type="entry name" value="SMG8-like"/>
</dbReference>
<protein>
    <recommendedName>
        <fullName evidence="3">Nonsense-mediated mRNA decay factor SMG8</fullName>
    </recommendedName>
</protein>
<reference evidence="5 7" key="2">
    <citation type="journal article" date="2018" name="Plant J.">
        <title>The Physcomitrella patens chromosome-scale assembly reveals moss genome structure and evolution.</title>
        <authorList>
            <person name="Lang D."/>
            <person name="Ullrich K.K."/>
            <person name="Murat F."/>
            <person name="Fuchs J."/>
            <person name="Jenkins J."/>
            <person name="Haas F.B."/>
            <person name="Piednoel M."/>
            <person name="Gundlach H."/>
            <person name="Van Bel M."/>
            <person name="Meyberg R."/>
            <person name="Vives C."/>
            <person name="Morata J."/>
            <person name="Symeonidi A."/>
            <person name="Hiss M."/>
            <person name="Muchero W."/>
            <person name="Kamisugi Y."/>
            <person name="Saleh O."/>
            <person name="Blanc G."/>
            <person name="Decker E.L."/>
            <person name="van Gessel N."/>
            <person name="Grimwood J."/>
            <person name="Hayes R.D."/>
            <person name="Graham S.W."/>
            <person name="Gunter L.E."/>
            <person name="McDaniel S.F."/>
            <person name="Hoernstein S.N.W."/>
            <person name="Larsson A."/>
            <person name="Li F.W."/>
            <person name="Perroud P.F."/>
            <person name="Phillips J."/>
            <person name="Ranjan P."/>
            <person name="Rokshar D.S."/>
            <person name="Rothfels C.J."/>
            <person name="Schneider L."/>
            <person name="Shu S."/>
            <person name="Stevenson D.W."/>
            <person name="Thummler F."/>
            <person name="Tillich M."/>
            <person name="Villarreal Aguilar J.C."/>
            <person name="Widiez T."/>
            <person name="Wong G.K."/>
            <person name="Wymore A."/>
            <person name="Zhang Y."/>
            <person name="Zimmer A.D."/>
            <person name="Quatrano R.S."/>
            <person name="Mayer K.F.X."/>
            <person name="Goodstein D."/>
            <person name="Casacuberta J.M."/>
            <person name="Vandepoele K."/>
            <person name="Reski R."/>
            <person name="Cuming A.C."/>
            <person name="Tuskan G.A."/>
            <person name="Maumus F."/>
            <person name="Salse J."/>
            <person name="Schmutz J."/>
            <person name="Rensing S.A."/>
        </authorList>
    </citation>
    <scope>NUCLEOTIDE SEQUENCE [LARGE SCALE GENOMIC DNA]</scope>
    <source>
        <strain evidence="6 7">cv. Gransden 2004</strain>
    </source>
</reference>
<dbReference type="Gramene" id="Pp3c19_6480V3.2">
    <property type="protein sequence ID" value="Pp3c19_6480V3.2"/>
    <property type="gene ID" value="Pp3c19_6480"/>
</dbReference>
<dbReference type="EnsemblPlants" id="Pp3c19_6480V3.1">
    <property type="protein sequence ID" value="Pp3c19_6480V3.1"/>
    <property type="gene ID" value="Pp3c19_6480"/>
</dbReference>
<evidence type="ECO:0000256" key="1">
    <source>
        <dbReference type="ARBA" id="ARBA00006443"/>
    </source>
</evidence>
<dbReference type="RefSeq" id="XP_024403923.1">
    <property type="nucleotide sequence ID" value="XM_024548155.2"/>
</dbReference>
<dbReference type="Pfam" id="PF10220">
    <property type="entry name" value="Smg8_Smg9"/>
    <property type="match status" value="2"/>
</dbReference>
<dbReference type="PaxDb" id="3218-PP1S292_13V6.1"/>
<feature type="compositionally biased region" description="Low complexity" evidence="4">
    <location>
        <begin position="10"/>
        <end position="28"/>
    </location>
</feature>
<evidence type="ECO:0000313" key="6">
    <source>
        <dbReference type="EnsemblPlants" id="Pp3c19_6480V3.1"/>
    </source>
</evidence>
<feature type="compositionally biased region" description="Polar residues" evidence="4">
    <location>
        <begin position="366"/>
        <end position="375"/>
    </location>
</feature>
<feature type="region of interest" description="Disordered" evidence="4">
    <location>
        <begin position="1077"/>
        <end position="1134"/>
    </location>
</feature>
<keyword evidence="2" id="KW-0866">Nonsense-mediated mRNA decay</keyword>
<feature type="compositionally biased region" description="Polar residues" evidence="4">
    <location>
        <begin position="724"/>
        <end position="743"/>
    </location>
</feature>
<evidence type="ECO:0000256" key="3">
    <source>
        <dbReference type="ARBA" id="ARBA00029509"/>
    </source>
</evidence>
<accession>A0A2K1IXF9</accession>
<dbReference type="GO" id="GO:0000184">
    <property type="term" value="P:nuclear-transcribed mRNA catabolic process, nonsense-mediated decay"/>
    <property type="evidence" value="ECO:0000318"/>
    <property type="project" value="GO_Central"/>
</dbReference>
<evidence type="ECO:0000256" key="2">
    <source>
        <dbReference type="ARBA" id="ARBA00023161"/>
    </source>
</evidence>
<evidence type="ECO:0000313" key="5">
    <source>
        <dbReference type="EMBL" id="PNR33965.1"/>
    </source>
</evidence>
<feature type="compositionally biased region" description="Polar residues" evidence="4">
    <location>
        <begin position="1077"/>
        <end position="1086"/>
    </location>
</feature>
<dbReference type="EMBL" id="ABEU02000019">
    <property type="protein sequence ID" value="PNR33965.1"/>
    <property type="molecule type" value="Genomic_DNA"/>
</dbReference>
<dbReference type="Proteomes" id="UP000006727">
    <property type="component" value="Chromosome 19"/>
</dbReference>
<name>A0A2K1IXF9_PHYPA</name>
<feature type="compositionally biased region" description="Polar residues" evidence="4">
    <location>
        <begin position="234"/>
        <end position="251"/>
    </location>
</feature>
<keyword evidence="7" id="KW-1185">Reference proteome</keyword>
<feature type="region of interest" description="Disordered" evidence="4">
    <location>
        <begin position="166"/>
        <end position="254"/>
    </location>
</feature>
<feature type="region of interest" description="Disordered" evidence="4">
    <location>
        <begin position="1"/>
        <end position="64"/>
    </location>
</feature>
<feature type="compositionally biased region" description="Basic and acidic residues" evidence="4">
    <location>
        <begin position="209"/>
        <end position="222"/>
    </location>
</feature>
<dbReference type="PANTHER" id="PTHR13091:SF0">
    <property type="entry name" value="NONSENSE-MEDIATED MRNA DECAY FACTOR SMG8"/>
    <property type="match status" value="1"/>
</dbReference>
<feature type="region of interest" description="Disordered" evidence="4">
    <location>
        <begin position="366"/>
        <end position="404"/>
    </location>
</feature>
<comment type="similarity">
    <text evidence="1">Belongs to the SMG8 family.</text>
</comment>
<organism evidence="5">
    <name type="scientific">Physcomitrium patens</name>
    <name type="common">Spreading-leaved earth moss</name>
    <name type="synonym">Physcomitrella patens</name>
    <dbReference type="NCBI Taxonomy" id="3218"/>
    <lineage>
        <taxon>Eukaryota</taxon>
        <taxon>Viridiplantae</taxon>
        <taxon>Streptophyta</taxon>
        <taxon>Embryophyta</taxon>
        <taxon>Bryophyta</taxon>
        <taxon>Bryophytina</taxon>
        <taxon>Bryopsida</taxon>
        <taxon>Funariidae</taxon>
        <taxon>Funariales</taxon>
        <taxon>Funariaceae</taxon>
        <taxon>Physcomitrium</taxon>
    </lineage>
</organism>
<evidence type="ECO:0000313" key="7">
    <source>
        <dbReference type="Proteomes" id="UP000006727"/>
    </source>
</evidence>
<feature type="compositionally biased region" description="Low complexity" evidence="4">
    <location>
        <begin position="45"/>
        <end position="64"/>
    </location>
</feature>
<feature type="compositionally biased region" description="Basic and acidic residues" evidence="4">
    <location>
        <begin position="701"/>
        <end position="712"/>
    </location>
</feature>
<dbReference type="Gramene" id="Pp3c19_6480V3.1">
    <property type="protein sequence ID" value="Pp3c19_6480V3.1"/>
    <property type="gene ID" value="Pp3c19_6480"/>
</dbReference>
<evidence type="ECO:0000256" key="4">
    <source>
        <dbReference type="SAM" id="MobiDB-lite"/>
    </source>
</evidence>
<reference evidence="6" key="3">
    <citation type="submission" date="2020-12" db="UniProtKB">
        <authorList>
            <consortium name="EnsemblPlants"/>
        </authorList>
    </citation>
    <scope>IDENTIFICATION</scope>
</reference>
<feature type="compositionally biased region" description="Low complexity" evidence="4">
    <location>
        <begin position="381"/>
        <end position="396"/>
    </location>
</feature>
<reference evidence="5 7" key="1">
    <citation type="journal article" date="2008" name="Science">
        <title>The Physcomitrella genome reveals evolutionary insights into the conquest of land by plants.</title>
        <authorList>
            <person name="Rensing S."/>
            <person name="Lang D."/>
            <person name="Zimmer A."/>
            <person name="Terry A."/>
            <person name="Salamov A."/>
            <person name="Shapiro H."/>
            <person name="Nishiyama T."/>
            <person name="Perroud P.-F."/>
            <person name="Lindquist E."/>
            <person name="Kamisugi Y."/>
            <person name="Tanahashi T."/>
            <person name="Sakakibara K."/>
            <person name="Fujita T."/>
            <person name="Oishi K."/>
            <person name="Shin-I T."/>
            <person name="Kuroki Y."/>
            <person name="Toyoda A."/>
            <person name="Suzuki Y."/>
            <person name="Hashimoto A."/>
            <person name="Yamaguchi K."/>
            <person name="Sugano A."/>
            <person name="Kohara Y."/>
            <person name="Fujiyama A."/>
            <person name="Anterola A."/>
            <person name="Aoki S."/>
            <person name="Ashton N."/>
            <person name="Barbazuk W.B."/>
            <person name="Barker E."/>
            <person name="Bennetzen J."/>
            <person name="Bezanilla M."/>
            <person name="Blankenship R."/>
            <person name="Cho S.H."/>
            <person name="Dutcher S."/>
            <person name="Estelle M."/>
            <person name="Fawcett J.A."/>
            <person name="Gundlach H."/>
            <person name="Hanada K."/>
            <person name="Heyl A."/>
            <person name="Hicks K.A."/>
            <person name="Hugh J."/>
            <person name="Lohr M."/>
            <person name="Mayer K."/>
            <person name="Melkozernov A."/>
            <person name="Murata T."/>
            <person name="Nelson D."/>
            <person name="Pils B."/>
            <person name="Prigge M."/>
            <person name="Reiss B."/>
            <person name="Renner T."/>
            <person name="Rombauts S."/>
            <person name="Rushton P."/>
            <person name="Sanderfoot A."/>
            <person name="Schween G."/>
            <person name="Shiu S.-H."/>
            <person name="Stueber K."/>
            <person name="Theodoulou F.L."/>
            <person name="Tu H."/>
            <person name="Van de Peer Y."/>
            <person name="Verrier P.J."/>
            <person name="Waters E."/>
            <person name="Wood A."/>
            <person name="Yang L."/>
            <person name="Cove D."/>
            <person name="Cuming A."/>
            <person name="Hasebe M."/>
            <person name="Lucas S."/>
            <person name="Mishler D.B."/>
            <person name="Reski R."/>
            <person name="Grigoriev I."/>
            <person name="Quatrano R.S."/>
            <person name="Boore J.L."/>
        </authorList>
    </citation>
    <scope>NUCLEOTIDE SEQUENCE [LARGE SCALE GENOMIC DNA]</scope>
    <source>
        <strain evidence="6 7">cv. Gransden 2004</strain>
    </source>
</reference>
<gene>
    <name evidence="6" type="primary">LOC112296052</name>
    <name evidence="5" type="ORF">PHYPA_023781</name>
</gene>
<feature type="region of interest" description="Disordered" evidence="4">
    <location>
        <begin position="701"/>
        <end position="743"/>
    </location>
</feature>
<dbReference type="GeneID" id="112296052"/>
<dbReference type="OrthoDB" id="63589at2759"/>
<proteinExistence type="inferred from homology"/>
<dbReference type="RefSeq" id="XP_024403922.1">
    <property type="nucleotide sequence ID" value="XM_024548154.2"/>
</dbReference>
<dbReference type="EnsemblPlants" id="Pp3c19_6480V3.2">
    <property type="protein sequence ID" value="Pp3c19_6480V3.2"/>
    <property type="gene ID" value="Pp3c19_6480"/>
</dbReference>
<sequence>MSVRMLSRPGSSAGSAQAAHQGGSSSGAVPTSPPVLPKSPSIFVSPSWSPGSGPASSPSAGLASSLSDGGVFGADFSGNEFSAIDIADLRDSAPKIVLPAPYEDEDLTDSHNEQIVVVGVISRLEDEASQLLDRILLAQIFSGRKCASSSERRNFQGVQETVRISNPNFSAAGCDDASRSPNPQRSETERAPSHDNGFIRKRGLVKGRGKSDESSRSRDGSQRDFNAGFRDGDAQSNASQKTIGKTESKPTGNAVERDWLDGKIKNYYDREKGILYVQYVWGSLPCDCLKEDNRAGENLSETLERHEADSFRGLLFMFSVCHILLIVQEGSRFDPRYLRMFRTLQTAKHALAPFVKSQVLPNVLPQPTSRSSSSFRAGAPSRDTVGRSGVGVTTGRQSSSNGSLGGAVPVLYPGQCTPVALFVCLEEFVESTSGGNKPGSAIEDTINGLAISSILHSGPGTSLSPDSTYSRPSKSSQSSSGLSRPGSKTEGGVRKKMQASLETQIRFLLKKCRTLANVVGEGGSSGSGAAALRGLGGGVNTFGGATSGGALFALDQTRAAVFVDRVSNRPGAGLEEISGVLASHMRSSEGLSTQTLNLTEYSEPVLDDIQAIRDFLLRHTEILRGRGATASTTTGNSGGAGMVAAAAAAAAASASGGANGATKPLHIPPDLPTVTVWFSASQILADALTSSWENRETVNTELSAVEKNENTKAQESSPRKSTRRYSQSSQSLTNANPSSGTSNLSTVARQRVYSLDGVISILDSAIDIDHKFSKKWCQRSLPIALEVYLKDLPSTYPTVVHNTHLQKALAVFHNMARGPAVSSFVEKLIPSCEAIWLAGRQLCDAVSLTGNPCRHLVHDVVNAEVNLLEVSEAGGETSDKVLKKDMKGGGSCKPHSSGVVFLHACACGRSRKLRKDPFDFESANVTFFQFSGCEDMLPSLALPASSGVNHLGGSSWSLVRLGRARYYHPGHGLMQVGFIPEYKHLSVWDIVILFESSFATVTLPAKTDNSLQPHKAGIERDQSYHALFIPQNGSIDTKNEAHVEPTFSSKVTGNGSFSESNRVVANTSTSRMDKIKMNTSSSSNVNYGGDSAFPPLPQKEKKLQSLQAPQKSLKPSYVEERHDAVEDTPSGVRNDTLEHNVAHTMASLKTDAEVEQSTNDAHLFDFDQTSNVQRVQVYIGFEHECPHGHRFLLSANHVQSLGVSYPQPDIVESEQSPQIHVKDEQPVTTALTHGGAVFGKRAGVDSDAMRILKGSGDGHALLGMDLPIFMHCPHCKALSSREENEEGMVYGGCVSQLQRIFLVTPPIPLILATQAVVQFEESLSLSSSKLNKQVISKPVVHPQQAVEQDLKFEPEVVLPPDSFLVLRLPFVYHTVETNGKRRPLSYNKDAPERSAWLVKGTALRLLARGAGAMEALALH</sequence>
<dbReference type="RefSeq" id="XP_024403924.1">
    <property type="nucleotide sequence ID" value="XM_024548156.2"/>
</dbReference>
<dbReference type="KEGG" id="ppp:112296052"/>
<dbReference type="STRING" id="3218.A0A2K1IXF9"/>
<feature type="compositionally biased region" description="Low complexity" evidence="4">
    <location>
        <begin position="467"/>
        <end position="488"/>
    </location>
</feature>
<feature type="compositionally biased region" description="Basic residues" evidence="4">
    <location>
        <begin position="199"/>
        <end position="208"/>
    </location>
</feature>
<dbReference type="PANTHER" id="PTHR13091">
    <property type="entry name" value="AMPLIFIED IN BREAST CANCER 2-RELATED"/>
    <property type="match status" value="1"/>
</dbReference>